<dbReference type="AlphaFoldDB" id="A0A0D3J5P2"/>
<accession>A0A0D3J5P2</accession>
<dbReference type="RefSeq" id="XP_005771256.1">
    <property type="nucleotide sequence ID" value="XM_005771199.1"/>
</dbReference>
<evidence type="ECO:0000313" key="1">
    <source>
        <dbReference type="EnsemblProtists" id="EOD18827"/>
    </source>
</evidence>
<dbReference type="HOGENOM" id="CLU_1158192_0_0_1"/>
<protein>
    <submittedName>
        <fullName evidence="1">Uncharacterized protein</fullName>
    </submittedName>
</protein>
<dbReference type="KEGG" id="ehx:EMIHUDRAFT_451227"/>
<dbReference type="EnsemblProtists" id="EOD18827">
    <property type="protein sequence ID" value="EOD18827"/>
    <property type="gene ID" value="EMIHUDRAFT_451227"/>
</dbReference>
<sequence>MLLTSLLHSSTAFTLARAPVLDGHPLAPATRARHHAVVAREIAFVAQSEARCEPFAATRARPLGDWFAQEDALRILMSQAESCRRLDEDAPPGSETQRWEVVTPIEFPGMVARSVTPMDIRVDAAADRPTLSISSGASETQCSGGPGWAQALLSRIGEIATTVSSNTVDVQEDEGGGLTVVSRVKLTVKLSIPTLLLPPFVPAGPFERSGSESLQKLLDRDMGTVLGRFREGYLTWATGD</sequence>
<evidence type="ECO:0000313" key="2">
    <source>
        <dbReference type="Proteomes" id="UP000013827"/>
    </source>
</evidence>
<proteinExistence type="predicted"/>
<reference evidence="1" key="2">
    <citation type="submission" date="2024-10" db="UniProtKB">
        <authorList>
            <consortium name="EnsemblProtists"/>
        </authorList>
    </citation>
    <scope>IDENTIFICATION</scope>
</reference>
<name>A0A0D3J5P2_EMIH1</name>
<dbReference type="PaxDb" id="2903-EOD18827"/>
<dbReference type="GeneID" id="17264374"/>
<keyword evidence="2" id="KW-1185">Reference proteome</keyword>
<reference evidence="2" key="1">
    <citation type="journal article" date="2013" name="Nature">
        <title>Pan genome of the phytoplankton Emiliania underpins its global distribution.</title>
        <authorList>
            <person name="Read B.A."/>
            <person name="Kegel J."/>
            <person name="Klute M.J."/>
            <person name="Kuo A."/>
            <person name="Lefebvre S.C."/>
            <person name="Maumus F."/>
            <person name="Mayer C."/>
            <person name="Miller J."/>
            <person name="Monier A."/>
            <person name="Salamov A."/>
            <person name="Young J."/>
            <person name="Aguilar M."/>
            <person name="Claverie J.M."/>
            <person name="Frickenhaus S."/>
            <person name="Gonzalez K."/>
            <person name="Herman E.K."/>
            <person name="Lin Y.C."/>
            <person name="Napier J."/>
            <person name="Ogata H."/>
            <person name="Sarno A.F."/>
            <person name="Shmutz J."/>
            <person name="Schroeder D."/>
            <person name="de Vargas C."/>
            <person name="Verret F."/>
            <person name="von Dassow P."/>
            <person name="Valentin K."/>
            <person name="Van de Peer Y."/>
            <person name="Wheeler G."/>
            <person name="Dacks J.B."/>
            <person name="Delwiche C.F."/>
            <person name="Dyhrman S.T."/>
            <person name="Glockner G."/>
            <person name="John U."/>
            <person name="Richards T."/>
            <person name="Worden A.Z."/>
            <person name="Zhang X."/>
            <person name="Grigoriev I.V."/>
            <person name="Allen A.E."/>
            <person name="Bidle K."/>
            <person name="Borodovsky M."/>
            <person name="Bowler C."/>
            <person name="Brownlee C."/>
            <person name="Cock J.M."/>
            <person name="Elias M."/>
            <person name="Gladyshev V.N."/>
            <person name="Groth M."/>
            <person name="Guda C."/>
            <person name="Hadaegh A."/>
            <person name="Iglesias-Rodriguez M.D."/>
            <person name="Jenkins J."/>
            <person name="Jones B.M."/>
            <person name="Lawson T."/>
            <person name="Leese F."/>
            <person name="Lindquist E."/>
            <person name="Lobanov A."/>
            <person name="Lomsadze A."/>
            <person name="Malik S.B."/>
            <person name="Marsh M.E."/>
            <person name="Mackinder L."/>
            <person name="Mock T."/>
            <person name="Mueller-Roeber B."/>
            <person name="Pagarete A."/>
            <person name="Parker M."/>
            <person name="Probert I."/>
            <person name="Quesneville H."/>
            <person name="Raines C."/>
            <person name="Rensing S.A."/>
            <person name="Riano-Pachon D.M."/>
            <person name="Richier S."/>
            <person name="Rokitta S."/>
            <person name="Shiraiwa Y."/>
            <person name="Soanes D.M."/>
            <person name="van der Giezen M."/>
            <person name="Wahlund T.M."/>
            <person name="Williams B."/>
            <person name="Wilson W."/>
            <person name="Wolfe G."/>
            <person name="Wurch L.L."/>
        </authorList>
    </citation>
    <scope>NUCLEOTIDE SEQUENCE</scope>
</reference>
<dbReference type="Proteomes" id="UP000013827">
    <property type="component" value="Unassembled WGS sequence"/>
</dbReference>
<organism evidence="1 2">
    <name type="scientific">Emiliania huxleyi (strain CCMP1516)</name>
    <dbReference type="NCBI Taxonomy" id="280463"/>
    <lineage>
        <taxon>Eukaryota</taxon>
        <taxon>Haptista</taxon>
        <taxon>Haptophyta</taxon>
        <taxon>Prymnesiophyceae</taxon>
        <taxon>Isochrysidales</taxon>
        <taxon>Noelaerhabdaceae</taxon>
        <taxon>Emiliania</taxon>
    </lineage>
</organism>